<organism evidence="1">
    <name type="scientific">Tanacetum cinerariifolium</name>
    <name type="common">Dalmatian daisy</name>
    <name type="synonym">Chrysanthemum cinerariifolium</name>
    <dbReference type="NCBI Taxonomy" id="118510"/>
    <lineage>
        <taxon>Eukaryota</taxon>
        <taxon>Viridiplantae</taxon>
        <taxon>Streptophyta</taxon>
        <taxon>Embryophyta</taxon>
        <taxon>Tracheophyta</taxon>
        <taxon>Spermatophyta</taxon>
        <taxon>Magnoliopsida</taxon>
        <taxon>eudicotyledons</taxon>
        <taxon>Gunneridae</taxon>
        <taxon>Pentapetalae</taxon>
        <taxon>asterids</taxon>
        <taxon>campanulids</taxon>
        <taxon>Asterales</taxon>
        <taxon>Asteraceae</taxon>
        <taxon>Asteroideae</taxon>
        <taxon>Anthemideae</taxon>
        <taxon>Anthemidinae</taxon>
        <taxon>Tanacetum</taxon>
    </lineage>
</organism>
<reference evidence="1" key="1">
    <citation type="journal article" date="2019" name="Sci. Rep.">
        <title>Draft genome of Tanacetum cinerariifolium, the natural source of mosquito coil.</title>
        <authorList>
            <person name="Yamashiro T."/>
            <person name="Shiraishi A."/>
            <person name="Satake H."/>
            <person name="Nakayama K."/>
        </authorList>
    </citation>
    <scope>NUCLEOTIDE SEQUENCE</scope>
</reference>
<comment type="caution">
    <text evidence="1">The sequence shown here is derived from an EMBL/GenBank/DDBJ whole genome shotgun (WGS) entry which is preliminary data.</text>
</comment>
<evidence type="ECO:0000313" key="1">
    <source>
        <dbReference type="EMBL" id="GFB03824.1"/>
    </source>
</evidence>
<gene>
    <name evidence="1" type="ORF">Tci_675795</name>
</gene>
<dbReference type="AlphaFoldDB" id="A0A699KUT3"/>
<name>A0A699KUT3_TANCI</name>
<sequence>IMEMTPSPNHLFDFPVHDLSSFDEPNAEEDVPTVATPPVGSPITSPSFLESSSNFEAAAHVVANGTYEMPPPGSTFEVGGPSYVSLFPLFYLHGRKLKRLNNNTKMLFNNVNYLERYERKHQAEMDAKSYGVRRVERRMDALDQDLSHEVHFTCGVECRVTKLEDNGQEKKDKMLKMEKHLETLETNYALVLTDRDRLEIAFYHMQN</sequence>
<dbReference type="EMBL" id="BKCJ010538715">
    <property type="protein sequence ID" value="GFB03824.1"/>
    <property type="molecule type" value="Genomic_DNA"/>
</dbReference>
<protein>
    <submittedName>
        <fullName evidence="1">Uncharacterized protein</fullName>
    </submittedName>
</protein>
<proteinExistence type="predicted"/>
<accession>A0A699KUT3</accession>
<feature type="non-terminal residue" evidence="1">
    <location>
        <position position="1"/>
    </location>
</feature>